<sequence length="49" mass="5388">MTPDPEDNDPCPDSMNPDDLAAQETLREDAENDGEATMNSMFDNPLPYG</sequence>
<evidence type="ECO:0000313" key="2">
    <source>
        <dbReference type="EMBL" id="EHH67983.1"/>
    </source>
</evidence>
<dbReference type="PATRIC" id="fig|1088869.3.peg.1745"/>
<accession>G6XK21</accession>
<dbReference type="EMBL" id="AGQV01000005">
    <property type="protein sequence ID" value="EHH67983.1"/>
    <property type="molecule type" value="Genomic_DNA"/>
</dbReference>
<dbReference type="Proteomes" id="UP000004949">
    <property type="component" value="Unassembled WGS sequence"/>
</dbReference>
<protein>
    <submittedName>
        <fullName evidence="2">Uncharacterized protein</fullName>
    </submittedName>
</protein>
<evidence type="ECO:0000256" key="1">
    <source>
        <dbReference type="SAM" id="MobiDB-lite"/>
    </source>
</evidence>
<reference evidence="2 3" key="1">
    <citation type="submission" date="2011-10" db="EMBL/GenBank/DDBJ databases">
        <title>Genome sequence of Gluconobacter morbifer G707, isolated from Drosophila gut.</title>
        <authorList>
            <person name="Lee W.-J."/>
            <person name="Kim E.-K."/>
        </authorList>
    </citation>
    <scope>NUCLEOTIDE SEQUENCE [LARGE SCALE GENOMIC DNA]</scope>
    <source>
        <strain evidence="2 3">G707</strain>
    </source>
</reference>
<gene>
    <name evidence="2" type="ORF">GMO_17500</name>
</gene>
<feature type="compositionally biased region" description="Acidic residues" evidence="1">
    <location>
        <begin position="1"/>
        <end position="10"/>
    </location>
</feature>
<comment type="caution">
    <text evidence="2">The sequence shown here is derived from an EMBL/GenBank/DDBJ whole genome shotgun (WGS) entry which is preliminary data.</text>
</comment>
<proteinExistence type="predicted"/>
<evidence type="ECO:0000313" key="3">
    <source>
        <dbReference type="Proteomes" id="UP000004949"/>
    </source>
</evidence>
<feature type="region of interest" description="Disordered" evidence="1">
    <location>
        <begin position="1"/>
        <end position="49"/>
    </location>
</feature>
<dbReference type="RefSeq" id="WP_008851897.1">
    <property type="nucleotide sequence ID" value="NZ_AGQV01000005.1"/>
</dbReference>
<dbReference type="AlphaFoldDB" id="G6XK21"/>
<organism evidence="2 3">
    <name type="scientific">Gluconobacter morbifer G707</name>
    <dbReference type="NCBI Taxonomy" id="1088869"/>
    <lineage>
        <taxon>Bacteria</taxon>
        <taxon>Pseudomonadati</taxon>
        <taxon>Pseudomonadota</taxon>
        <taxon>Alphaproteobacteria</taxon>
        <taxon>Acetobacterales</taxon>
        <taxon>Acetobacteraceae</taxon>
        <taxon>Gluconobacter</taxon>
    </lineage>
</organism>
<name>G6XK21_9PROT</name>
<keyword evidence="3" id="KW-1185">Reference proteome</keyword>